<dbReference type="Proteomes" id="UP000324222">
    <property type="component" value="Unassembled WGS sequence"/>
</dbReference>
<sequence length="62" mass="6415">MPFRGRGDKARRQVSLPAGPSPKAMGEGGQDYCASPPPPSPLPPTSPEKGGSRTPLRWGGTS</sequence>
<feature type="compositionally biased region" description="Pro residues" evidence="1">
    <location>
        <begin position="35"/>
        <end position="46"/>
    </location>
</feature>
<dbReference type="EMBL" id="VSRR010013487">
    <property type="protein sequence ID" value="MPC55846.1"/>
    <property type="molecule type" value="Genomic_DNA"/>
</dbReference>
<gene>
    <name evidence="2" type="ORF">E2C01_049791</name>
</gene>
<feature type="compositionally biased region" description="Basic and acidic residues" evidence="1">
    <location>
        <begin position="1"/>
        <end position="11"/>
    </location>
</feature>
<dbReference type="AlphaFoldDB" id="A0A5B7GE39"/>
<organism evidence="2 3">
    <name type="scientific">Portunus trituberculatus</name>
    <name type="common">Swimming crab</name>
    <name type="synonym">Neptunus trituberculatus</name>
    <dbReference type="NCBI Taxonomy" id="210409"/>
    <lineage>
        <taxon>Eukaryota</taxon>
        <taxon>Metazoa</taxon>
        <taxon>Ecdysozoa</taxon>
        <taxon>Arthropoda</taxon>
        <taxon>Crustacea</taxon>
        <taxon>Multicrustacea</taxon>
        <taxon>Malacostraca</taxon>
        <taxon>Eumalacostraca</taxon>
        <taxon>Eucarida</taxon>
        <taxon>Decapoda</taxon>
        <taxon>Pleocyemata</taxon>
        <taxon>Brachyura</taxon>
        <taxon>Eubrachyura</taxon>
        <taxon>Portunoidea</taxon>
        <taxon>Portunidae</taxon>
        <taxon>Portuninae</taxon>
        <taxon>Portunus</taxon>
    </lineage>
</organism>
<evidence type="ECO:0000256" key="1">
    <source>
        <dbReference type="SAM" id="MobiDB-lite"/>
    </source>
</evidence>
<proteinExistence type="predicted"/>
<comment type="caution">
    <text evidence="2">The sequence shown here is derived from an EMBL/GenBank/DDBJ whole genome shotgun (WGS) entry which is preliminary data.</text>
</comment>
<accession>A0A5B7GE39</accession>
<reference evidence="2 3" key="1">
    <citation type="submission" date="2019-05" db="EMBL/GenBank/DDBJ databases">
        <title>Another draft genome of Portunus trituberculatus and its Hox gene families provides insights of decapod evolution.</title>
        <authorList>
            <person name="Jeong J.-H."/>
            <person name="Song I."/>
            <person name="Kim S."/>
            <person name="Choi T."/>
            <person name="Kim D."/>
            <person name="Ryu S."/>
            <person name="Kim W."/>
        </authorList>
    </citation>
    <scope>NUCLEOTIDE SEQUENCE [LARGE SCALE GENOMIC DNA]</scope>
    <source>
        <tissue evidence="2">Muscle</tissue>
    </source>
</reference>
<feature type="region of interest" description="Disordered" evidence="1">
    <location>
        <begin position="1"/>
        <end position="62"/>
    </location>
</feature>
<evidence type="ECO:0000313" key="2">
    <source>
        <dbReference type="EMBL" id="MPC55846.1"/>
    </source>
</evidence>
<keyword evidence="3" id="KW-1185">Reference proteome</keyword>
<evidence type="ECO:0000313" key="3">
    <source>
        <dbReference type="Proteomes" id="UP000324222"/>
    </source>
</evidence>
<protein>
    <submittedName>
        <fullName evidence="2">Uncharacterized protein</fullName>
    </submittedName>
</protein>
<name>A0A5B7GE39_PORTR</name>